<evidence type="ECO:0000259" key="3">
    <source>
        <dbReference type="PROSITE" id="PS50850"/>
    </source>
</evidence>
<feature type="transmembrane region" description="Helical" evidence="2">
    <location>
        <begin position="375"/>
        <end position="396"/>
    </location>
</feature>
<dbReference type="RefSeq" id="XP_022100159.1">
    <property type="nucleotide sequence ID" value="XM_022244467.1"/>
</dbReference>
<evidence type="ECO:0000256" key="1">
    <source>
        <dbReference type="ARBA" id="ARBA00004141"/>
    </source>
</evidence>
<evidence type="ECO:0000256" key="2">
    <source>
        <dbReference type="SAM" id="Phobius"/>
    </source>
</evidence>
<dbReference type="Pfam" id="PF07690">
    <property type="entry name" value="MFS_1"/>
    <property type="match status" value="1"/>
</dbReference>
<evidence type="ECO:0000313" key="4">
    <source>
        <dbReference type="Proteomes" id="UP000694845"/>
    </source>
</evidence>
<dbReference type="PANTHER" id="PTHR11360">
    <property type="entry name" value="MONOCARBOXYLATE TRANSPORTER"/>
    <property type="match status" value="1"/>
</dbReference>
<keyword evidence="4" id="KW-1185">Reference proteome</keyword>
<proteinExistence type="predicted"/>
<feature type="transmembrane region" description="Helical" evidence="2">
    <location>
        <begin position="340"/>
        <end position="363"/>
    </location>
</feature>
<feature type="transmembrane region" description="Helical" evidence="2">
    <location>
        <begin position="51"/>
        <end position="70"/>
    </location>
</feature>
<gene>
    <name evidence="5 6 7 8" type="primary">LOC110984346</name>
</gene>
<reference evidence="5 6" key="1">
    <citation type="submission" date="2025-04" db="UniProtKB">
        <authorList>
            <consortium name="RefSeq"/>
        </authorList>
    </citation>
    <scope>IDENTIFICATION</scope>
</reference>
<dbReference type="InterPro" id="IPR011701">
    <property type="entry name" value="MFS"/>
</dbReference>
<dbReference type="GeneID" id="110984346"/>
<evidence type="ECO:0000313" key="5">
    <source>
        <dbReference type="RefSeq" id="XP_022100156.1"/>
    </source>
</evidence>
<keyword evidence="2" id="KW-1133">Transmembrane helix</keyword>
<feature type="transmembrane region" description="Helical" evidence="2">
    <location>
        <begin position="316"/>
        <end position="334"/>
    </location>
</feature>
<dbReference type="RefSeq" id="XP_022100158.1">
    <property type="nucleotide sequence ID" value="XM_022244466.1"/>
</dbReference>
<dbReference type="InterPro" id="IPR036259">
    <property type="entry name" value="MFS_trans_sf"/>
</dbReference>
<dbReference type="RefSeq" id="XP_022100157.1">
    <property type="nucleotide sequence ID" value="XM_022244465.1"/>
</dbReference>
<feature type="transmembrane region" description="Helical" evidence="2">
    <location>
        <begin position="82"/>
        <end position="100"/>
    </location>
</feature>
<dbReference type="GO" id="GO:0008028">
    <property type="term" value="F:monocarboxylic acid transmembrane transporter activity"/>
    <property type="evidence" value="ECO:0007669"/>
    <property type="project" value="TreeGrafter"/>
</dbReference>
<dbReference type="AlphaFoldDB" id="A0A8B7ZA78"/>
<dbReference type="Proteomes" id="UP000694845">
    <property type="component" value="Unplaced"/>
</dbReference>
<keyword evidence="2" id="KW-0472">Membrane</keyword>
<dbReference type="InterPro" id="IPR020846">
    <property type="entry name" value="MFS_dom"/>
</dbReference>
<keyword evidence="2" id="KW-0812">Transmembrane</keyword>
<evidence type="ECO:0000313" key="8">
    <source>
        <dbReference type="RefSeq" id="XP_022100159.1"/>
    </source>
</evidence>
<dbReference type="PANTHER" id="PTHR11360:SF303">
    <property type="entry name" value="MAJOR FACILITATOR SUPERFAMILY (MFS) PROFILE DOMAIN-CONTAINING PROTEIN"/>
    <property type="match status" value="1"/>
</dbReference>
<dbReference type="KEGG" id="aplc:110984346"/>
<feature type="transmembrane region" description="Helical" evidence="2">
    <location>
        <begin position="287"/>
        <end position="309"/>
    </location>
</feature>
<accession>A0A8B7ZA78</accession>
<dbReference type="PROSITE" id="PS50850">
    <property type="entry name" value="MFS"/>
    <property type="match status" value="1"/>
</dbReference>
<comment type="subcellular location">
    <subcellularLocation>
        <location evidence="1">Membrane</location>
        <topology evidence="1">Multi-pass membrane protein</topology>
    </subcellularLocation>
</comment>
<dbReference type="InterPro" id="IPR050327">
    <property type="entry name" value="Proton-linked_MCT"/>
</dbReference>
<feature type="transmembrane region" description="Helical" evidence="2">
    <location>
        <begin position="12"/>
        <end position="31"/>
    </location>
</feature>
<evidence type="ECO:0000313" key="7">
    <source>
        <dbReference type="RefSeq" id="XP_022100158.1"/>
    </source>
</evidence>
<feature type="transmembrane region" description="Helical" evidence="2">
    <location>
        <begin position="408"/>
        <end position="430"/>
    </location>
</feature>
<dbReference type="OrthoDB" id="2213137at2759"/>
<protein>
    <submittedName>
        <fullName evidence="5 6">Monocarboxylate transporter 12-like isoform X1</fullName>
    </submittedName>
</protein>
<feature type="transmembrane region" description="Helical" evidence="2">
    <location>
        <begin position="106"/>
        <end position="125"/>
    </location>
</feature>
<feature type="domain" description="Major facilitator superfamily (MFS) profile" evidence="3">
    <location>
        <begin position="13"/>
        <end position="432"/>
    </location>
</feature>
<feature type="transmembrane region" description="Helical" evidence="2">
    <location>
        <begin position="137"/>
        <end position="157"/>
    </location>
</feature>
<feature type="transmembrane region" description="Helical" evidence="2">
    <location>
        <begin position="169"/>
        <end position="190"/>
    </location>
</feature>
<feature type="transmembrane region" description="Helical" evidence="2">
    <location>
        <begin position="252"/>
        <end position="275"/>
    </location>
</feature>
<dbReference type="Gene3D" id="1.20.1250.20">
    <property type="entry name" value="MFS general substrate transporter like domains"/>
    <property type="match status" value="1"/>
</dbReference>
<sequence>MTEGRHSSRCLQGFYIVLCMHISTMLWTGLLAKGLGVMLPTLREQFSADTWMIGSLIAAVNAAAGFAGPLSGPLDGIFGTRTVVIMSGILTGASMILASFSTSTLHIALTLCLLAGPSLYIITVLTRAMAGHHFTTGYAIATGIGTSGHAVGLMLLAPLTQVLLDTYGWRSALLLLGAISLNLGVSGFLLRKPHRAEARKEYLPIGSSDEEPSVNNARSHDTDRNSLLRRVKNVVIVWKNLLGCAVCSRAEFWIVFPILGCDSLAIDMWMMYLVTYAEAKGFSGYEAVTFTLAGGIGNMVFKIIIGLILDLEFLKLRLSLFVTIIAGSLCLLTLPWMNTYWMMMMNAFLYNGLNGMIGILNDIYTRELFGAEELVAAFSWMGVFKAALVLTFGFFPGLMFDKTGSFDLAFVILGCVAGLPLVSLFAEMLLNRMEGAIALNVRDVTDDAGYIHLFFYFYITTLSKGTTGRKWLWMGSHRSSACRLGIP</sequence>
<organism evidence="4 5">
    <name type="scientific">Acanthaster planci</name>
    <name type="common">Crown-of-thorns starfish</name>
    <dbReference type="NCBI Taxonomy" id="133434"/>
    <lineage>
        <taxon>Eukaryota</taxon>
        <taxon>Metazoa</taxon>
        <taxon>Echinodermata</taxon>
        <taxon>Eleutherozoa</taxon>
        <taxon>Asterozoa</taxon>
        <taxon>Asteroidea</taxon>
        <taxon>Valvatacea</taxon>
        <taxon>Valvatida</taxon>
        <taxon>Acanthasteridae</taxon>
        <taxon>Acanthaster</taxon>
    </lineage>
</organism>
<dbReference type="RefSeq" id="XP_022100156.1">
    <property type="nucleotide sequence ID" value="XM_022244464.1"/>
</dbReference>
<dbReference type="SUPFAM" id="SSF103473">
    <property type="entry name" value="MFS general substrate transporter"/>
    <property type="match status" value="1"/>
</dbReference>
<name>A0A8B7ZA78_ACAPL</name>
<evidence type="ECO:0000313" key="6">
    <source>
        <dbReference type="RefSeq" id="XP_022100157.1"/>
    </source>
</evidence>
<dbReference type="GO" id="GO:0016020">
    <property type="term" value="C:membrane"/>
    <property type="evidence" value="ECO:0007669"/>
    <property type="project" value="UniProtKB-SubCell"/>
</dbReference>